<gene>
    <name evidence="1" type="ORF">DI551_07950</name>
</gene>
<proteinExistence type="predicted"/>
<comment type="caution">
    <text evidence="1">The sequence shown here is derived from an EMBL/GenBank/DDBJ whole genome shotgun (WGS) entry which is preliminary data.</text>
</comment>
<dbReference type="EMBL" id="QFQB01000057">
    <property type="protein sequence ID" value="PZQ45232.1"/>
    <property type="molecule type" value="Genomic_DNA"/>
</dbReference>
<reference evidence="1 2" key="1">
    <citation type="submission" date="2017-08" db="EMBL/GenBank/DDBJ databases">
        <title>Infants hospitalized years apart are colonized by the same room-sourced microbial strains.</title>
        <authorList>
            <person name="Brooks B."/>
            <person name="Olm M.R."/>
            <person name="Firek B.A."/>
            <person name="Baker R."/>
            <person name="Thomas B.C."/>
            <person name="Morowitz M.J."/>
            <person name="Banfield J.F."/>
        </authorList>
    </citation>
    <scope>NUCLEOTIDE SEQUENCE [LARGE SCALE GENOMIC DNA]</scope>
    <source>
        <strain evidence="1">S2_005_002_R2_29</strain>
    </source>
</reference>
<name>A0A2W5MVI7_9BACT</name>
<evidence type="ECO:0000313" key="2">
    <source>
        <dbReference type="Proteomes" id="UP000249417"/>
    </source>
</evidence>
<dbReference type="Proteomes" id="UP000249417">
    <property type="component" value="Unassembled WGS sequence"/>
</dbReference>
<evidence type="ECO:0000313" key="1">
    <source>
        <dbReference type="EMBL" id="PZQ45232.1"/>
    </source>
</evidence>
<sequence length="117" mass="13148">MEGVTICPKGYAWGYASINHHGEGWADLGKRKESSVLERTKTTLPRKETDKRVRPEKYPLSELKRGHSFFIPNKKNGVENKDGAGKGTISLYLRAKKLGIEITQKYVDGGVLVTRIF</sequence>
<protein>
    <submittedName>
        <fullName evidence="1">Uncharacterized protein</fullName>
    </submittedName>
</protein>
<organism evidence="1 2">
    <name type="scientific">Micavibrio aeruginosavorus</name>
    <dbReference type="NCBI Taxonomy" id="349221"/>
    <lineage>
        <taxon>Bacteria</taxon>
        <taxon>Pseudomonadati</taxon>
        <taxon>Bdellovibrionota</taxon>
        <taxon>Bdellovibrionia</taxon>
        <taxon>Bdellovibrionales</taxon>
        <taxon>Pseudobdellovibrionaceae</taxon>
        <taxon>Micavibrio</taxon>
    </lineage>
</organism>
<dbReference type="AlphaFoldDB" id="A0A2W5MVI7"/>
<accession>A0A2W5MVI7</accession>